<evidence type="ECO:0000256" key="1">
    <source>
        <dbReference type="ARBA" id="ARBA00004141"/>
    </source>
</evidence>
<keyword evidence="7" id="KW-1185">Reference proteome</keyword>
<dbReference type="EMBL" id="JAAVJL010000001">
    <property type="protein sequence ID" value="NMF58522.1"/>
    <property type="molecule type" value="Genomic_DNA"/>
</dbReference>
<dbReference type="RefSeq" id="WP_169363417.1">
    <property type="nucleotide sequence ID" value="NZ_JAAVJL010000001.1"/>
</dbReference>
<feature type="transmembrane region" description="Helical" evidence="5">
    <location>
        <begin position="198"/>
        <end position="220"/>
    </location>
</feature>
<dbReference type="Pfam" id="PF01758">
    <property type="entry name" value="SBF"/>
    <property type="match status" value="1"/>
</dbReference>
<gene>
    <name evidence="6" type="ORF">HC246_10950</name>
</gene>
<reference evidence="6 7" key="1">
    <citation type="submission" date="2020-03" db="EMBL/GenBank/DDBJ databases">
        <title>Draft Genome Sequence of 2-Methylisoborneol Producing Pseudanabaena yagii Strain GIHE-NHR1 Isolated from North Han River in South Korea.</title>
        <authorList>
            <person name="Jeong J."/>
        </authorList>
    </citation>
    <scope>NUCLEOTIDE SEQUENCE [LARGE SCALE GENOMIC DNA]</scope>
    <source>
        <strain evidence="6 7">GIHE-NHR1</strain>
    </source>
</reference>
<feature type="transmembrane region" description="Helical" evidence="5">
    <location>
        <begin position="260"/>
        <end position="281"/>
    </location>
</feature>
<keyword evidence="2 5" id="KW-0812">Transmembrane</keyword>
<evidence type="ECO:0000256" key="4">
    <source>
        <dbReference type="ARBA" id="ARBA00023136"/>
    </source>
</evidence>
<evidence type="ECO:0000256" key="2">
    <source>
        <dbReference type="ARBA" id="ARBA00022692"/>
    </source>
</evidence>
<feature type="transmembrane region" description="Helical" evidence="5">
    <location>
        <begin position="232"/>
        <end position="254"/>
    </location>
</feature>
<feature type="transmembrane region" description="Helical" evidence="5">
    <location>
        <begin position="174"/>
        <end position="192"/>
    </location>
</feature>
<dbReference type="InterPro" id="IPR004710">
    <property type="entry name" value="Bilac:Na_transpt"/>
</dbReference>
<sequence length="287" mass="30167">MESNIFTSLILPIALGTMMLGMGLSLVPEDFQRVGKYPKAVAIGLISQLVVLPLIGLAIAKLVPMQPAIATGLMILALCPGGVSSNLVTFLAKGDVALSVTLTALSSLITIFTIPVFANLASQHFFGQGAAVELPIGTTIGQIFVITFLPIAIGMSIRQFAPNLSAKLEKVTSISAAVLLAVIILLLIVKEWSRLPDFIVQVGVGVLLLNILSMAAGFYLSKFFQLNPKQQICISIEVGLQNGTLAIAITAGLLNNPDMAVPAAVYSLLMYVTGCLAISYGRKLAEA</sequence>
<dbReference type="PANTHER" id="PTHR10361:SF24">
    <property type="entry name" value="P3 PROTEIN"/>
    <property type="match status" value="1"/>
</dbReference>
<feature type="transmembrane region" description="Helical" evidence="5">
    <location>
        <begin position="6"/>
        <end position="28"/>
    </location>
</feature>
<keyword evidence="4 5" id="KW-0472">Membrane</keyword>
<feature type="transmembrane region" description="Helical" evidence="5">
    <location>
        <begin position="69"/>
        <end position="89"/>
    </location>
</feature>
<dbReference type="InterPro" id="IPR002657">
    <property type="entry name" value="BilAc:Na_symport/Acr3"/>
</dbReference>
<comment type="caution">
    <text evidence="6">The sequence shown here is derived from an EMBL/GenBank/DDBJ whole genome shotgun (WGS) entry which is preliminary data.</text>
</comment>
<feature type="transmembrane region" description="Helical" evidence="5">
    <location>
        <begin position="130"/>
        <end position="153"/>
    </location>
</feature>
<dbReference type="Gene3D" id="1.20.1530.20">
    <property type="match status" value="1"/>
</dbReference>
<feature type="transmembrane region" description="Helical" evidence="5">
    <location>
        <begin position="96"/>
        <end position="118"/>
    </location>
</feature>
<proteinExistence type="predicted"/>
<dbReference type="PANTHER" id="PTHR10361">
    <property type="entry name" value="SODIUM-BILE ACID COTRANSPORTER"/>
    <property type="match status" value="1"/>
</dbReference>
<feature type="transmembrane region" description="Helical" evidence="5">
    <location>
        <begin position="40"/>
        <end position="63"/>
    </location>
</feature>
<protein>
    <submittedName>
        <fullName evidence="6">Bile acid:sodium symporter family protein</fullName>
    </submittedName>
</protein>
<organism evidence="6 7">
    <name type="scientific">Pseudanabaena yagii GIHE-NHR1</name>
    <dbReference type="NCBI Taxonomy" id="2722753"/>
    <lineage>
        <taxon>Bacteria</taxon>
        <taxon>Bacillati</taxon>
        <taxon>Cyanobacteriota</taxon>
        <taxon>Cyanophyceae</taxon>
        <taxon>Pseudanabaenales</taxon>
        <taxon>Pseudanabaenaceae</taxon>
        <taxon>Pseudanabaena</taxon>
        <taxon>Pseudanabaena yagii</taxon>
    </lineage>
</organism>
<dbReference type="Proteomes" id="UP000738376">
    <property type="component" value="Unassembled WGS sequence"/>
</dbReference>
<evidence type="ECO:0000313" key="7">
    <source>
        <dbReference type="Proteomes" id="UP000738376"/>
    </source>
</evidence>
<dbReference type="InterPro" id="IPR038770">
    <property type="entry name" value="Na+/solute_symporter_sf"/>
</dbReference>
<comment type="subcellular location">
    <subcellularLocation>
        <location evidence="1">Membrane</location>
        <topology evidence="1">Multi-pass membrane protein</topology>
    </subcellularLocation>
</comment>
<name>A0ABX1LQW4_9CYAN</name>
<accession>A0ABX1LQW4</accession>
<evidence type="ECO:0000256" key="5">
    <source>
        <dbReference type="SAM" id="Phobius"/>
    </source>
</evidence>
<keyword evidence="3 5" id="KW-1133">Transmembrane helix</keyword>
<evidence type="ECO:0000256" key="3">
    <source>
        <dbReference type="ARBA" id="ARBA00022989"/>
    </source>
</evidence>
<evidence type="ECO:0000313" key="6">
    <source>
        <dbReference type="EMBL" id="NMF58522.1"/>
    </source>
</evidence>